<organism evidence="2 3">
    <name type="scientific">Biomphalaria glabrata</name>
    <name type="common">Bloodfluke planorb</name>
    <name type="synonym">Freshwater snail</name>
    <dbReference type="NCBI Taxonomy" id="6526"/>
    <lineage>
        <taxon>Eukaryota</taxon>
        <taxon>Metazoa</taxon>
        <taxon>Spiralia</taxon>
        <taxon>Lophotrochozoa</taxon>
        <taxon>Mollusca</taxon>
        <taxon>Gastropoda</taxon>
        <taxon>Heterobranchia</taxon>
        <taxon>Euthyneura</taxon>
        <taxon>Panpulmonata</taxon>
        <taxon>Hygrophila</taxon>
        <taxon>Lymnaeoidea</taxon>
        <taxon>Planorbidae</taxon>
        <taxon>Biomphalaria</taxon>
    </lineage>
</organism>
<evidence type="ECO:0000256" key="1">
    <source>
        <dbReference type="SAM" id="MobiDB-lite"/>
    </source>
</evidence>
<keyword evidence="2" id="KW-1185">Reference proteome</keyword>
<sequence>MEQQQRPVNYIQAYNEREPVRIAYLAVPSAPKKVNRFQTLKVRAPPKPFDYQPKPKSARQLFPEPPASISEARLNPQEPLAPKVARKFRRAPQDHDAPPPAKKRLFY</sequence>
<dbReference type="GeneID" id="106057576"/>
<dbReference type="Proteomes" id="UP001165740">
    <property type="component" value="Chromosome 6"/>
</dbReference>
<protein>
    <submittedName>
        <fullName evidence="3">Uncharacterized protein LOC106057576</fullName>
    </submittedName>
</protein>
<accession>A0A9U8E3M6</accession>
<dbReference type="RefSeq" id="XP_013070275.2">
    <property type="nucleotide sequence ID" value="XM_013214821.2"/>
</dbReference>
<gene>
    <name evidence="3" type="primary">LOC106057576</name>
</gene>
<feature type="region of interest" description="Disordered" evidence="1">
    <location>
        <begin position="44"/>
        <end position="107"/>
    </location>
</feature>
<dbReference type="KEGG" id="bgt:106057576"/>
<name>A0A9U8E3M6_BIOGL</name>
<reference evidence="3" key="1">
    <citation type="submission" date="2025-08" db="UniProtKB">
        <authorList>
            <consortium name="RefSeq"/>
        </authorList>
    </citation>
    <scope>IDENTIFICATION</scope>
</reference>
<dbReference type="AlphaFoldDB" id="A0A9U8E3M6"/>
<proteinExistence type="predicted"/>
<evidence type="ECO:0000313" key="2">
    <source>
        <dbReference type="Proteomes" id="UP001165740"/>
    </source>
</evidence>
<evidence type="ECO:0000313" key="3">
    <source>
        <dbReference type="RefSeq" id="XP_013070275.2"/>
    </source>
</evidence>
<dbReference type="OrthoDB" id="10288405at2759"/>